<reference evidence="3 4" key="1">
    <citation type="submission" date="2017-07" db="EMBL/GenBank/DDBJ databases">
        <title>Leptospira spp. isolated from tropical soils.</title>
        <authorList>
            <person name="Thibeaux R."/>
            <person name="Iraola G."/>
            <person name="Ferres I."/>
            <person name="Bierque E."/>
            <person name="Girault D."/>
            <person name="Soupe-Gilbert M.-E."/>
            <person name="Picardeau M."/>
            <person name="Goarant C."/>
        </authorList>
    </citation>
    <scope>NUCLEOTIDE SEQUENCE [LARGE SCALE GENOMIC DNA]</scope>
    <source>
        <strain evidence="1 4">FH2-B-C1</strain>
        <strain evidence="2 3">FH2-B-D1</strain>
    </source>
</reference>
<dbReference type="AlphaFoldDB" id="A0A2M9YME7"/>
<dbReference type="Proteomes" id="UP000232188">
    <property type="component" value="Unassembled WGS sequence"/>
</dbReference>
<evidence type="ECO:0000313" key="2">
    <source>
        <dbReference type="EMBL" id="PJZ61746.1"/>
    </source>
</evidence>
<name>A0A2M9YME7_9LEPT</name>
<comment type="caution">
    <text evidence="1">The sequence shown here is derived from an EMBL/GenBank/DDBJ whole genome shotgun (WGS) entry which is preliminary data.</text>
</comment>
<gene>
    <name evidence="2" type="ORF">CH376_11580</name>
    <name evidence="1" type="ORF">CH380_13300</name>
</gene>
<accession>A0A2M9YME7</accession>
<dbReference type="EMBL" id="NPDU01000026">
    <property type="protein sequence ID" value="PJZ61746.1"/>
    <property type="molecule type" value="Genomic_DNA"/>
</dbReference>
<evidence type="ECO:0000313" key="3">
    <source>
        <dbReference type="Proteomes" id="UP000232149"/>
    </source>
</evidence>
<evidence type="ECO:0000313" key="1">
    <source>
        <dbReference type="EMBL" id="PJZ52726.1"/>
    </source>
</evidence>
<evidence type="ECO:0000313" key="4">
    <source>
        <dbReference type="Proteomes" id="UP000232188"/>
    </source>
</evidence>
<dbReference type="EMBL" id="NPDV01000011">
    <property type="protein sequence ID" value="PJZ52726.1"/>
    <property type="molecule type" value="Genomic_DNA"/>
</dbReference>
<keyword evidence="3" id="KW-1185">Reference proteome</keyword>
<protein>
    <submittedName>
        <fullName evidence="1">Uncharacterized protein</fullName>
    </submittedName>
</protein>
<organism evidence="1 4">
    <name type="scientific">Leptospira adleri</name>
    <dbReference type="NCBI Taxonomy" id="2023186"/>
    <lineage>
        <taxon>Bacteria</taxon>
        <taxon>Pseudomonadati</taxon>
        <taxon>Spirochaetota</taxon>
        <taxon>Spirochaetia</taxon>
        <taxon>Leptospirales</taxon>
        <taxon>Leptospiraceae</taxon>
        <taxon>Leptospira</taxon>
    </lineage>
</organism>
<dbReference type="Proteomes" id="UP000232149">
    <property type="component" value="Unassembled WGS sequence"/>
</dbReference>
<proteinExistence type="predicted"/>
<sequence length="61" mass="7062">MIFTKRLCFCLSQSFCPVRKRRSSYFFAPLIAGLNRNRRDFLKGPTELAVFPFNETGSKVV</sequence>